<keyword evidence="2" id="KW-1185">Reference proteome</keyword>
<protein>
    <submittedName>
        <fullName evidence="1">Uncharacterized protein</fullName>
    </submittedName>
</protein>
<dbReference type="RefSeq" id="WP_114210094.1">
    <property type="nucleotide sequence ID" value="NZ_CP030840.1"/>
</dbReference>
<dbReference type="KEGG" id="abas:ACPOL_6181"/>
<dbReference type="EMBL" id="CP030840">
    <property type="protein sequence ID" value="AXC15425.1"/>
    <property type="molecule type" value="Genomic_DNA"/>
</dbReference>
<accession>A0A2Z5GA25</accession>
<evidence type="ECO:0000313" key="1">
    <source>
        <dbReference type="EMBL" id="AXC15425.1"/>
    </source>
</evidence>
<gene>
    <name evidence="1" type="ORF">ACPOL_6181</name>
</gene>
<reference evidence="1 2" key="1">
    <citation type="journal article" date="2018" name="Front. Microbiol.">
        <title>Hydrolytic Capabilities as a Key to Environmental Success: Chitinolytic and Cellulolytic Acidobacteria From Acidic Sub-arctic Soils and Boreal Peatlands.</title>
        <authorList>
            <person name="Belova S.E."/>
            <person name="Ravin N.V."/>
            <person name="Pankratov T.A."/>
            <person name="Rakitin A.L."/>
            <person name="Ivanova A.A."/>
            <person name="Beletsky A.V."/>
            <person name="Mardanov A.V."/>
            <person name="Sinninghe Damste J.S."/>
            <person name="Dedysh S.N."/>
        </authorList>
    </citation>
    <scope>NUCLEOTIDE SEQUENCE [LARGE SCALE GENOMIC DNA]</scope>
    <source>
        <strain evidence="1 2">SBC82</strain>
    </source>
</reference>
<dbReference type="OrthoDB" id="120262at2"/>
<dbReference type="AlphaFoldDB" id="A0A2Z5GA25"/>
<dbReference type="Proteomes" id="UP000253606">
    <property type="component" value="Chromosome"/>
</dbReference>
<evidence type="ECO:0000313" key="2">
    <source>
        <dbReference type="Proteomes" id="UP000253606"/>
    </source>
</evidence>
<proteinExistence type="predicted"/>
<name>A0A2Z5GA25_9BACT</name>
<sequence>MLMLYLFKVEVFDLGLNYTYSTDSVLIADTHEDRSELLRSQFGEHSRSVMKRSVLLGARALTCTEVHLLESAIETDNDVWQITRVRTDFRARQVRHLPRLQNEVEMYELMERSPGRHDVYLLTADQYIHSTCFSRRGSSAARLPAAA</sequence>
<organism evidence="1 2">
    <name type="scientific">Acidisarcina polymorpha</name>
    <dbReference type="NCBI Taxonomy" id="2211140"/>
    <lineage>
        <taxon>Bacteria</taxon>
        <taxon>Pseudomonadati</taxon>
        <taxon>Acidobacteriota</taxon>
        <taxon>Terriglobia</taxon>
        <taxon>Terriglobales</taxon>
        <taxon>Acidobacteriaceae</taxon>
        <taxon>Acidisarcina</taxon>
    </lineage>
</organism>